<keyword evidence="4" id="KW-1185">Reference proteome</keyword>
<dbReference type="Pfam" id="PF00293">
    <property type="entry name" value="NUDIX"/>
    <property type="match status" value="1"/>
</dbReference>
<dbReference type="CDD" id="cd18888">
    <property type="entry name" value="NUDIX_ADPRase_Nudt5"/>
    <property type="match status" value="1"/>
</dbReference>
<dbReference type="OrthoDB" id="10249920at2759"/>
<dbReference type="PANTHER" id="PTHR11839">
    <property type="entry name" value="UDP/ADP-SUGAR PYROPHOSPHATASE"/>
    <property type="match status" value="1"/>
</dbReference>
<feature type="domain" description="Nudix hydrolase" evidence="2">
    <location>
        <begin position="48"/>
        <end position="186"/>
    </location>
</feature>
<dbReference type="PANTHER" id="PTHR11839:SF1">
    <property type="entry name" value="ADP-SUGAR PYROPHOSPHATASE"/>
    <property type="match status" value="1"/>
</dbReference>
<evidence type="ECO:0000313" key="4">
    <source>
        <dbReference type="Proteomes" id="UP000243217"/>
    </source>
</evidence>
<dbReference type="PROSITE" id="PS51462">
    <property type="entry name" value="NUDIX"/>
    <property type="match status" value="1"/>
</dbReference>
<name>A0A1V9ZAY7_9STRA</name>
<dbReference type="Proteomes" id="UP000243217">
    <property type="component" value="Unassembled WGS sequence"/>
</dbReference>
<dbReference type="AlphaFoldDB" id="A0A1V9ZAY7"/>
<protein>
    <submittedName>
        <fullName evidence="3">ADP-sugar pyrophosphatase</fullName>
    </submittedName>
</protein>
<evidence type="ECO:0000256" key="1">
    <source>
        <dbReference type="ARBA" id="ARBA00022801"/>
    </source>
</evidence>
<organism evidence="3 4">
    <name type="scientific">Thraustotheca clavata</name>
    <dbReference type="NCBI Taxonomy" id="74557"/>
    <lineage>
        <taxon>Eukaryota</taxon>
        <taxon>Sar</taxon>
        <taxon>Stramenopiles</taxon>
        <taxon>Oomycota</taxon>
        <taxon>Saprolegniomycetes</taxon>
        <taxon>Saprolegniales</taxon>
        <taxon>Achlyaceae</taxon>
        <taxon>Thraustotheca</taxon>
    </lineage>
</organism>
<evidence type="ECO:0000313" key="3">
    <source>
        <dbReference type="EMBL" id="OQR95091.1"/>
    </source>
</evidence>
<dbReference type="InterPro" id="IPR000086">
    <property type="entry name" value="NUDIX_hydrolase_dom"/>
</dbReference>
<evidence type="ECO:0000259" key="2">
    <source>
        <dbReference type="PROSITE" id="PS51462"/>
    </source>
</evidence>
<comment type="caution">
    <text evidence="3">The sequence shown here is derived from an EMBL/GenBank/DDBJ whole genome shotgun (WGS) entry which is preliminary data.</text>
</comment>
<dbReference type="GO" id="GO:0006753">
    <property type="term" value="P:nucleoside phosphate metabolic process"/>
    <property type="evidence" value="ECO:0007669"/>
    <property type="project" value="TreeGrafter"/>
</dbReference>
<dbReference type="GO" id="GO:0019693">
    <property type="term" value="P:ribose phosphate metabolic process"/>
    <property type="evidence" value="ECO:0007669"/>
    <property type="project" value="TreeGrafter"/>
</dbReference>
<dbReference type="InterPro" id="IPR020084">
    <property type="entry name" value="NUDIX_hydrolase_CS"/>
</dbReference>
<reference evidence="3 4" key="1">
    <citation type="journal article" date="2014" name="Genome Biol. Evol.">
        <title>The secreted proteins of Achlya hypogyna and Thraustotheca clavata identify the ancestral oomycete secretome and reveal gene acquisitions by horizontal gene transfer.</title>
        <authorList>
            <person name="Misner I."/>
            <person name="Blouin N."/>
            <person name="Leonard G."/>
            <person name="Richards T.A."/>
            <person name="Lane C.E."/>
        </authorList>
    </citation>
    <scope>NUCLEOTIDE SEQUENCE [LARGE SCALE GENOMIC DNA]</scope>
    <source>
        <strain evidence="3 4">ATCC 34112</strain>
    </source>
</reference>
<dbReference type="InterPro" id="IPR015797">
    <property type="entry name" value="NUDIX_hydrolase-like_dom_sf"/>
</dbReference>
<gene>
    <name evidence="3" type="ORF">THRCLA_08018</name>
</gene>
<dbReference type="Gene3D" id="3.90.79.10">
    <property type="entry name" value="Nucleoside Triphosphate Pyrophosphohydrolase"/>
    <property type="match status" value="1"/>
</dbReference>
<dbReference type="PROSITE" id="PS00893">
    <property type="entry name" value="NUDIX_BOX"/>
    <property type="match status" value="1"/>
</dbReference>
<accession>A0A1V9ZAY7</accession>
<dbReference type="EMBL" id="JNBS01002144">
    <property type="protein sequence ID" value="OQR95091.1"/>
    <property type="molecule type" value="Genomic_DNA"/>
</dbReference>
<dbReference type="SUPFAM" id="SSF55811">
    <property type="entry name" value="Nudix"/>
    <property type="match status" value="1"/>
</dbReference>
<proteinExistence type="predicted"/>
<dbReference type="GO" id="GO:0016787">
    <property type="term" value="F:hydrolase activity"/>
    <property type="evidence" value="ECO:0007669"/>
    <property type="project" value="UniProtKB-KW"/>
</dbReference>
<sequence>MNRLPRVICSKVLYETKWISLKELAYKDLKDVERSYITVERTTRRADLNLDAVIVLPLLKSTLETQAVLIRQFRPPLDNWTIELPAGLIDPNESIESTVAREIKEETGYTVSNIVSIGPTIANDQGLTNGNCRFVVAEVEKDSNGLALQELEETEMIEVLHVPISKLLETLHLREKEFGDSIDARLYSFALGQQFRI</sequence>
<keyword evidence="1" id="KW-0378">Hydrolase</keyword>
<dbReference type="STRING" id="74557.A0A1V9ZAY7"/>